<dbReference type="CDD" id="cd00796">
    <property type="entry name" value="INT_Rci_Hp1_C"/>
    <property type="match status" value="1"/>
</dbReference>
<dbReference type="Gene3D" id="1.10.150.130">
    <property type="match status" value="1"/>
</dbReference>
<keyword evidence="1" id="KW-0229">DNA integration</keyword>
<dbReference type="Pfam" id="PF00589">
    <property type="entry name" value="Phage_integrase"/>
    <property type="match status" value="1"/>
</dbReference>
<dbReference type="GO" id="GO:0015074">
    <property type="term" value="P:DNA integration"/>
    <property type="evidence" value="ECO:0007669"/>
    <property type="project" value="UniProtKB-KW"/>
</dbReference>
<dbReference type="KEGG" id="cbw:RR42_m3991"/>
<gene>
    <name evidence="7" type="ORF">RR42_m3991</name>
</gene>
<dbReference type="STRING" id="68895.RR42_m3991"/>
<reference evidence="7 8" key="1">
    <citation type="journal article" date="2015" name="Genome Announc.">
        <title>Complete Genome Sequence of Cupriavidus basilensis 4G11, Isolated from the Oak Ridge Field Research Center Site.</title>
        <authorList>
            <person name="Ray J."/>
            <person name="Waters R.J."/>
            <person name="Skerker J.M."/>
            <person name="Kuehl J.V."/>
            <person name="Price M.N."/>
            <person name="Huang J."/>
            <person name="Chakraborty R."/>
            <person name="Arkin A.P."/>
            <person name="Deutschbauer A."/>
        </authorList>
    </citation>
    <scope>NUCLEOTIDE SEQUENCE [LARGE SCALE GENOMIC DNA]</scope>
    <source>
        <strain evidence="7">4G11</strain>
    </source>
</reference>
<name>A0A0C4YL21_9BURK</name>
<dbReference type="InterPro" id="IPR013762">
    <property type="entry name" value="Integrase-like_cat_sf"/>
</dbReference>
<dbReference type="Gene3D" id="1.10.443.10">
    <property type="entry name" value="Intergrase catalytic core"/>
    <property type="match status" value="1"/>
</dbReference>
<dbReference type="GO" id="GO:0006310">
    <property type="term" value="P:DNA recombination"/>
    <property type="evidence" value="ECO:0007669"/>
    <property type="project" value="UniProtKB-KW"/>
</dbReference>
<keyword evidence="8" id="KW-1185">Reference proteome</keyword>
<dbReference type="InterPro" id="IPR050090">
    <property type="entry name" value="Tyrosine_recombinase_XerCD"/>
</dbReference>
<accession>A0A0C4YL21</accession>
<sequence>MRTTCAPGGRIVQSRRNTVMSAAASACASGNAAPQKQKTHYVVKRSALSCTANPGGPKEDRTPDLCIANAAPRIESGDRLVNCGAAFRVRFKIICLACHPAVTLGAVMATIRQRNDRWQAIIKRKGYPLQTKTFDLKKDAEKWAQQQDRLIDTGDWTDKSEIKQTTLAQLLDRYGEEISTAKRGSRSEAYRIGRFKQQDLVKYSLLAITPQMIASWRDARLKEVSPGTVLRELQLLGHVFSVAIREWAIALPANPVSLVSKPSAGKPRDRVLTPTQREALVGSCGQCQNPWIKPVVVFALETAARRGEILALNWKDVDLNHNTAGLKITRTGQPRIVPLSPPCASMLASLPRSVSGPVFPVSVEALKQAYERAVGRAGIHDFTFHDLRHDALTRLAGQGFSVLELRAISGHATANMLQRYVSIDARELARKLAVNG</sequence>
<evidence type="ECO:0000256" key="3">
    <source>
        <dbReference type="ARBA" id="ARBA00023172"/>
    </source>
</evidence>
<dbReference type="Proteomes" id="UP000031843">
    <property type="component" value="Chromosome main"/>
</dbReference>
<dbReference type="InterPro" id="IPR002104">
    <property type="entry name" value="Integrase_catalytic"/>
</dbReference>
<protein>
    <submittedName>
        <fullName evidence="7">Shufflon-specific DNA recombinase</fullName>
    </submittedName>
</protein>
<dbReference type="PANTHER" id="PTHR30349:SF94">
    <property type="entry name" value="INTEGRASE_RECOMBINASE HI_1414-RELATED"/>
    <property type="match status" value="1"/>
</dbReference>
<dbReference type="SUPFAM" id="SSF56349">
    <property type="entry name" value="DNA breaking-rejoining enzymes"/>
    <property type="match status" value="1"/>
</dbReference>
<keyword evidence="2 4" id="KW-0238">DNA-binding</keyword>
<evidence type="ECO:0000256" key="2">
    <source>
        <dbReference type="ARBA" id="ARBA00023125"/>
    </source>
</evidence>
<dbReference type="AlphaFoldDB" id="A0A0C4YL21"/>
<evidence type="ECO:0000259" key="6">
    <source>
        <dbReference type="PROSITE" id="PS51900"/>
    </source>
</evidence>
<dbReference type="PROSITE" id="PS51900">
    <property type="entry name" value="CB"/>
    <property type="match status" value="1"/>
</dbReference>
<evidence type="ECO:0000313" key="8">
    <source>
        <dbReference type="Proteomes" id="UP000031843"/>
    </source>
</evidence>
<dbReference type="InterPro" id="IPR011010">
    <property type="entry name" value="DNA_brk_join_enz"/>
</dbReference>
<proteinExistence type="predicted"/>
<evidence type="ECO:0000256" key="4">
    <source>
        <dbReference type="PROSITE-ProRule" id="PRU01248"/>
    </source>
</evidence>
<keyword evidence="3" id="KW-0233">DNA recombination</keyword>
<feature type="domain" description="Tyr recombinase" evidence="5">
    <location>
        <begin position="267"/>
        <end position="433"/>
    </location>
</feature>
<dbReference type="EMBL" id="CP010536">
    <property type="protein sequence ID" value="AJG21341.1"/>
    <property type="molecule type" value="Genomic_DNA"/>
</dbReference>
<evidence type="ECO:0000313" key="7">
    <source>
        <dbReference type="EMBL" id="AJG21341.1"/>
    </source>
</evidence>
<evidence type="ECO:0000259" key="5">
    <source>
        <dbReference type="PROSITE" id="PS51898"/>
    </source>
</evidence>
<dbReference type="InterPro" id="IPR010998">
    <property type="entry name" value="Integrase_recombinase_N"/>
</dbReference>
<dbReference type="InterPro" id="IPR044068">
    <property type="entry name" value="CB"/>
</dbReference>
<dbReference type="PANTHER" id="PTHR30349">
    <property type="entry name" value="PHAGE INTEGRASE-RELATED"/>
    <property type="match status" value="1"/>
</dbReference>
<dbReference type="PROSITE" id="PS51257">
    <property type="entry name" value="PROKAR_LIPOPROTEIN"/>
    <property type="match status" value="1"/>
</dbReference>
<dbReference type="GO" id="GO:0003677">
    <property type="term" value="F:DNA binding"/>
    <property type="evidence" value="ECO:0007669"/>
    <property type="project" value="UniProtKB-UniRule"/>
</dbReference>
<dbReference type="PROSITE" id="PS51898">
    <property type="entry name" value="TYR_RECOMBINASE"/>
    <property type="match status" value="1"/>
</dbReference>
<evidence type="ECO:0000256" key="1">
    <source>
        <dbReference type="ARBA" id="ARBA00022908"/>
    </source>
</evidence>
<feature type="domain" description="Core-binding (CB)" evidence="6">
    <location>
        <begin position="165"/>
        <end position="244"/>
    </location>
</feature>
<organism evidence="7 8">
    <name type="scientific">Cupriavidus basilensis</name>
    <dbReference type="NCBI Taxonomy" id="68895"/>
    <lineage>
        <taxon>Bacteria</taxon>
        <taxon>Pseudomonadati</taxon>
        <taxon>Pseudomonadota</taxon>
        <taxon>Betaproteobacteria</taxon>
        <taxon>Burkholderiales</taxon>
        <taxon>Burkholderiaceae</taxon>
        <taxon>Cupriavidus</taxon>
    </lineage>
</organism>